<dbReference type="InterPro" id="IPR045019">
    <property type="entry name" value="BETA-OHASE-like"/>
</dbReference>
<dbReference type="Proteomes" id="UP001168098">
    <property type="component" value="Unassembled WGS sequence"/>
</dbReference>
<reference evidence="8 9" key="1">
    <citation type="journal article" date="2023" name="BMC Biotechnol.">
        <title>Vitis rotundifolia cv Carlos genome sequencing.</title>
        <authorList>
            <person name="Huff M."/>
            <person name="Hulse-Kemp A."/>
            <person name="Scheffler B."/>
            <person name="Youngblood R."/>
            <person name="Simpson S."/>
            <person name="Babiker E."/>
            <person name="Staton M."/>
        </authorList>
    </citation>
    <scope>NUCLEOTIDE SEQUENCE [LARGE SCALE GENOMIC DNA]</scope>
    <source>
        <tissue evidence="8">Leaf</tissue>
    </source>
</reference>
<comment type="similarity">
    <text evidence="2">Belongs to the sterol desaturase family.</text>
</comment>
<feature type="domain" description="Fatty acid hydroxylase" evidence="7">
    <location>
        <begin position="144"/>
        <end position="272"/>
    </location>
</feature>
<protein>
    <recommendedName>
        <fullName evidence="5">beta-carotene 3-hydroxylase</fullName>
        <ecNumber evidence="5">1.14.15.24</ecNumber>
    </recommendedName>
</protein>
<sequence length="300" mass="33285">MATGISASLNSMSCRLGRNSFTATRPSSVISLSSFLTPVTHLKGNIFPLQRRRSLKVCLVLEKKIEDGIEIEKDDSPESSNRASERLARKKAERYTYLVAAMMSSLGITSMAIVAVYYRFSWQMEGGEIPVLEMLGTFALSVGAAVGMEFWARWAHKALWHASLWHMHESHHRPREGPFELNDVFAIINAVPAISLLSYGLFNKGLVPGLCFGAGLGITVFGMAYMFVHDGLVHRRFPVGPIANVPYLRKVASAHQLHHSDKFNGVPYGLFLGPMELEEVGGMEELEKEINRRIKSSDSS</sequence>
<organism evidence="8 9">
    <name type="scientific">Vitis rotundifolia</name>
    <name type="common">Muscadine grape</name>
    <dbReference type="NCBI Taxonomy" id="103349"/>
    <lineage>
        <taxon>Eukaryota</taxon>
        <taxon>Viridiplantae</taxon>
        <taxon>Streptophyta</taxon>
        <taxon>Embryophyta</taxon>
        <taxon>Tracheophyta</taxon>
        <taxon>Spermatophyta</taxon>
        <taxon>Magnoliopsida</taxon>
        <taxon>eudicotyledons</taxon>
        <taxon>Gunneridae</taxon>
        <taxon>Pentapetalae</taxon>
        <taxon>rosids</taxon>
        <taxon>Vitales</taxon>
        <taxon>Vitaceae</taxon>
        <taxon>Viteae</taxon>
        <taxon>Vitis</taxon>
    </lineage>
</organism>
<dbReference type="Pfam" id="PF04116">
    <property type="entry name" value="FA_hydroxylase"/>
    <property type="match status" value="1"/>
</dbReference>
<dbReference type="PANTHER" id="PTHR31899:SF9">
    <property type="entry name" value="BETA-CAROTENE 3-HYDROXYLASE 1, CHLOROPLASTIC"/>
    <property type="match status" value="1"/>
</dbReference>
<dbReference type="GO" id="GO:0031969">
    <property type="term" value="C:chloroplast membrane"/>
    <property type="evidence" value="ECO:0007669"/>
    <property type="project" value="UniProtKB-SubCell"/>
</dbReference>
<dbReference type="EMBL" id="JARBHA010000002">
    <property type="protein sequence ID" value="KAJ9706005.1"/>
    <property type="molecule type" value="Genomic_DNA"/>
</dbReference>
<keyword evidence="6" id="KW-0472">Membrane</keyword>
<dbReference type="GO" id="GO:0010291">
    <property type="term" value="F:beta-carotene 3-hydroxylase activity"/>
    <property type="evidence" value="ECO:0007669"/>
    <property type="project" value="UniProtKB-EC"/>
</dbReference>
<evidence type="ECO:0000313" key="9">
    <source>
        <dbReference type="Proteomes" id="UP001168098"/>
    </source>
</evidence>
<keyword evidence="6" id="KW-1133">Transmembrane helix</keyword>
<evidence type="ECO:0000313" key="8">
    <source>
        <dbReference type="EMBL" id="KAJ9706005.1"/>
    </source>
</evidence>
<evidence type="ECO:0000256" key="4">
    <source>
        <dbReference type="ARBA" id="ARBA00023002"/>
    </source>
</evidence>
<evidence type="ECO:0000256" key="2">
    <source>
        <dbReference type="ARBA" id="ARBA00009324"/>
    </source>
</evidence>
<keyword evidence="4" id="KW-0560">Oxidoreductase</keyword>
<proteinExistence type="inferred from homology"/>
<evidence type="ECO:0000256" key="1">
    <source>
        <dbReference type="ARBA" id="ARBA00004508"/>
    </source>
</evidence>
<dbReference type="GO" id="GO:0016123">
    <property type="term" value="P:xanthophyll biosynthetic process"/>
    <property type="evidence" value="ECO:0007669"/>
    <property type="project" value="TreeGrafter"/>
</dbReference>
<keyword evidence="6" id="KW-0812">Transmembrane</keyword>
<evidence type="ECO:0000256" key="6">
    <source>
        <dbReference type="SAM" id="Phobius"/>
    </source>
</evidence>
<dbReference type="PANTHER" id="PTHR31899">
    <property type="entry name" value="BETA-CAROTENE 3-HYDROXYLASE 1, CHLOROPLASTIC"/>
    <property type="match status" value="1"/>
</dbReference>
<dbReference type="GO" id="GO:0016119">
    <property type="term" value="P:carotene metabolic process"/>
    <property type="evidence" value="ECO:0007669"/>
    <property type="project" value="TreeGrafter"/>
</dbReference>
<keyword evidence="3" id="KW-0125">Carotenoid biosynthesis</keyword>
<dbReference type="InterPro" id="IPR006694">
    <property type="entry name" value="Fatty_acid_hydroxylase"/>
</dbReference>
<feature type="transmembrane region" description="Helical" evidence="6">
    <location>
        <begin position="130"/>
        <end position="152"/>
    </location>
</feature>
<dbReference type="GO" id="GO:0005506">
    <property type="term" value="F:iron ion binding"/>
    <property type="evidence" value="ECO:0007669"/>
    <property type="project" value="InterPro"/>
</dbReference>
<comment type="subcellular location">
    <subcellularLocation>
        <location evidence="1">Plastid</location>
        <location evidence="1">Chloroplast membrane</location>
        <topology evidence="1">Multi-pass membrane protein</topology>
    </subcellularLocation>
</comment>
<name>A0AA39AE84_VITRO</name>
<evidence type="ECO:0000259" key="7">
    <source>
        <dbReference type="Pfam" id="PF04116"/>
    </source>
</evidence>
<feature type="transmembrane region" description="Helical" evidence="6">
    <location>
        <begin position="207"/>
        <end position="228"/>
    </location>
</feature>
<evidence type="ECO:0000256" key="3">
    <source>
        <dbReference type="ARBA" id="ARBA00022746"/>
    </source>
</evidence>
<accession>A0AA39AE84</accession>
<evidence type="ECO:0000256" key="5">
    <source>
        <dbReference type="ARBA" id="ARBA00026097"/>
    </source>
</evidence>
<keyword evidence="9" id="KW-1185">Reference proteome</keyword>
<dbReference type="EC" id="1.14.15.24" evidence="5"/>
<dbReference type="AlphaFoldDB" id="A0AA39AE84"/>
<feature type="transmembrane region" description="Helical" evidence="6">
    <location>
        <begin position="181"/>
        <end position="201"/>
    </location>
</feature>
<feature type="transmembrane region" description="Helical" evidence="6">
    <location>
        <begin position="95"/>
        <end position="118"/>
    </location>
</feature>
<gene>
    <name evidence="8" type="ORF">PVL29_001531</name>
</gene>
<comment type="caution">
    <text evidence="8">The sequence shown here is derived from an EMBL/GenBank/DDBJ whole genome shotgun (WGS) entry which is preliminary data.</text>
</comment>